<dbReference type="Pfam" id="PF00294">
    <property type="entry name" value="PfkB"/>
    <property type="match status" value="1"/>
</dbReference>
<comment type="function">
    <text evidence="8">Catalyzes the ATP-dependent phosphorylation of fructose-l-phosphate to fructose-l,6-bisphosphate.</text>
</comment>
<dbReference type="GO" id="GO:0016052">
    <property type="term" value="P:carbohydrate catabolic process"/>
    <property type="evidence" value="ECO:0007669"/>
    <property type="project" value="UniProtKB-ARBA"/>
</dbReference>
<dbReference type="FunFam" id="3.40.1190.20:FF:000001">
    <property type="entry name" value="Phosphofructokinase"/>
    <property type="match status" value="1"/>
</dbReference>
<dbReference type="PATRIC" id="fig|74704.6.peg.2207"/>
<dbReference type="PANTHER" id="PTHR46566">
    <property type="entry name" value="1-PHOSPHOFRUCTOKINASE-RELATED"/>
    <property type="match status" value="1"/>
</dbReference>
<evidence type="ECO:0000256" key="6">
    <source>
        <dbReference type="ARBA" id="ARBA00047745"/>
    </source>
</evidence>
<evidence type="ECO:0000313" key="10">
    <source>
        <dbReference type="EMBL" id="KKI64962.1"/>
    </source>
</evidence>
<dbReference type="InterPro" id="IPR011611">
    <property type="entry name" value="PfkB_dom"/>
</dbReference>
<dbReference type="GO" id="GO:0008662">
    <property type="term" value="F:1-phosphofructokinase activity"/>
    <property type="evidence" value="ECO:0007669"/>
    <property type="project" value="UniProtKB-UniRule"/>
</dbReference>
<dbReference type="GO" id="GO:0005524">
    <property type="term" value="F:ATP binding"/>
    <property type="evidence" value="ECO:0007669"/>
    <property type="project" value="UniProtKB-UniRule"/>
</dbReference>
<evidence type="ECO:0000256" key="1">
    <source>
        <dbReference type="ARBA" id="ARBA00005380"/>
    </source>
</evidence>
<evidence type="ECO:0000256" key="5">
    <source>
        <dbReference type="ARBA" id="ARBA00022840"/>
    </source>
</evidence>
<evidence type="ECO:0000313" key="11">
    <source>
        <dbReference type="Proteomes" id="UP000034455"/>
    </source>
</evidence>
<evidence type="ECO:0000256" key="7">
    <source>
        <dbReference type="PIRNR" id="PIRNR000535"/>
    </source>
</evidence>
<dbReference type="AlphaFoldDB" id="A0A0M2NYB1"/>
<dbReference type="EC" id="2.7.1.144" evidence="7"/>
<dbReference type="InterPro" id="IPR017583">
    <property type="entry name" value="Tagatose/fructose_Pkinase"/>
</dbReference>
<dbReference type="CDD" id="cd01164">
    <property type="entry name" value="FruK_PfkB_like"/>
    <property type="match status" value="1"/>
</dbReference>
<dbReference type="GO" id="GO:0005988">
    <property type="term" value="P:lactose metabolic process"/>
    <property type="evidence" value="ECO:0007669"/>
    <property type="project" value="UniProtKB-KW"/>
</dbReference>
<protein>
    <recommendedName>
        <fullName evidence="7">Tagatose-6-phosphate kinase</fullName>
        <ecNumber evidence="7">2.7.1.144</ecNumber>
    </recommendedName>
</protein>
<dbReference type="PIRSF" id="PIRSF000535">
    <property type="entry name" value="1PFK/6PFK/LacC"/>
    <property type="match status" value="1"/>
</dbReference>
<dbReference type="InterPro" id="IPR022463">
    <property type="entry name" value="1-PFruKinase"/>
</dbReference>
<proteinExistence type="inferred from homology"/>
<keyword evidence="4 8" id="KW-0418">Kinase</keyword>
<gene>
    <name evidence="10" type="ORF">UF66_2145</name>
</gene>
<dbReference type="InterPro" id="IPR029056">
    <property type="entry name" value="Ribokinase-like"/>
</dbReference>
<comment type="similarity">
    <text evidence="1">Belongs to the carbohydrate kinase pfkB family.</text>
</comment>
<comment type="catalytic activity">
    <reaction evidence="7">
        <text>D-tagatofuranose 6-phosphate + ATP = D-tagatofuranose 1,6-bisphosphate + ADP + H(+)</text>
        <dbReference type="Rhea" id="RHEA:12420"/>
        <dbReference type="ChEBI" id="CHEBI:15378"/>
        <dbReference type="ChEBI" id="CHEBI:30616"/>
        <dbReference type="ChEBI" id="CHEBI:58694"/>
        <dbReference type="ChEBI" id="CHEBI:58695"/>
        <dbReference type="ChEBI" id="CHEBI:456216"/>
        <dbReference type="EC" id="2.7.1.144"/>
    </reaction>
</comment>
<evidence type="ECO:0000256" key="8">
    <source>
        <dbReference type="RuleBase" id="RU369061"/>
    </source>
</evidence>
<evidence type="ECO:0000256" key="3">
    <source>
        <dbReference type="ARBA" id="ARBA00022741"/>
    </source>
</evidence>
<reference evidence="10 11" key="1">
    <citation type="submission" date="2015-03" db="EMBL/GenBank/DDBJ databases">
        <title>Genome Assembly of Staphylococcus cohnii subsp. cohnii strain G22B2.</title>
        <authorList>
            <person name="Nair G."/>
            <person name="Kaur G."/>
            <person name="Khatri I."/>
            <person name="Singh N.K."/>
            <person name="Sathyabama S."/>
            <person name="Maurya S.K."/>
            <person name="Subramanian S."/>
            <person name="Agrewala J.N."/>
            <person name="Mayilraj S."/>
        </authorList>
    </citation>
    <scope>NUCLEOTIDE SEQUENCE [LARGE SCALE GENOMIC DNA]</scope>
    <source>
        <strain evidence="10 11">G22B2</strain>
    </source>
</reference>
<keyword evidence="2 7" id="KW-0808">Transferase</keyword>
<dbReference type="GeneID" id="58098293"/>
<dbReference type="NCBIfam" id="TIGR03828">
    <property type="entry name" value="pfkB"/>
    <property type="match status" value="1"/>
</dbReference>
<evidence type="ECO:0000259" key="9">
    <source>
        <dbReference type="Pfam" id="PF00294"/>
    </source>
</evidence>
<comment type="caution">
    <text evidence="10">The sequence shown here is derived from an EMBL/GenBank/DDBJ whole genome shotgun (WGS) entry which is preliminary data.</text>
</comment>
<comment type="catalytic activity">
    <reaction evidence="6 8">
        <text>beta-D-fructose 1-phosphate + ATP = beta-D-fructose 1,6-bisphosphate + ADP + H(+)</text>
        <dbReference type="Rhea" id="RHEA:14213"/>
        <dbReference type="ChEBI" id="CHEBI:15378"/>
        <dbReference type="ChEBI" id="CHEBI:30616"/>
        <dbReference type="ChEBI" id="CHEBI:32966"/>
        <dbReference type="ChEBI" id="CHEBI:138881"/>
        <dbReference type="ChEBI" id="CHEBI:456216"/>
        <dbReference type="EC" id="2.7.1.56"/>
    </reaction>
</comment>
<dbReference type="GO" id="GO:0005829">
    <property type="term" value="C:cytosol"/>
    <property type="evidence" value="ECO:0007669"/>
    <property type="project" value="TreeGrafter"/>
</dbReference>
<name>A0A0M2NYB1_STACC</name>
<dbReference type="EMBL" id="LAKJ01000004">
    <property type="protein sequence ID" value="KKI64962.1"/>
    <property type="molecule type" value="Genomic_DNA"/>
</dbReference>
<dbReference type="GO" id="GO:0009024">
    <property type="term" value="F:tagatose-6-phosphate kinase activity"/>
    <property type="evidence" value="ECO:0007669"/>
    <property type="project" value="UniProtKB-EC"/>
</dbReference>
<dbReference type="Gene3D" id="3.40.1190.20">
    <property type="match status" value="1"/>
</dbReference>
<comment type="similarity">
    <text evidence="7">Belongs to the carbohydrate kinase PfkB family. LacC subfamily.</text>
</comment>
<dbReference type="GO" id="GO:0044281">
    <property type="term" value="P:small molecule metabolic process"/>
    <property type="evidence" value="ECO:0007669"/>
    <property type="project" value="UniProtKB-ARBA"/>
</dbReference>
<dbReference type="Proteomes" id="UP000034455">
    <property type="component" value="Unassembled WGS sequence"/>
</dbReference>
<dbReference type="PANTHER" id="PTHR46566:SF1">
    <property type="entry name" value="1-PHOSPHOFRUCTOKINASE"/>
    <property type="match status" value="1"/>
</dbReference>
<dbReference type="RefSeq" id="WP_040030240.1">
    <property type="nucleotide sequence ID" value="NZ_BKAS01000013.1"/>
</dbReference>
<sequence length="307" mass="33105">MIYTVTFNPSIDYIMFADDFELNGLNRATETFKFAGGKGINVSRVLQTLNVPSTALGFAGGFPGQFIDDTLKKAGIQTDFIEIDEDTRINVKLKTGDETEINAPGPNISQTHFENLLRQLKQTSKEDIVVVAGSIPKSVPKDAYEQIAKIIKQTGARLVVDAEKDLVESVLKYNPLFIKPNKHELEVMFDTAIDSDEDVIHYAQEIMKQGASSVIVSLGGEGAVYVDHKHSLKASVPLGQAVNTVGSGDSTVAGMIAGLETGLTIENAFKQAVSAGTATAFNDDLASYKAIEDIKEQVTITTLKGSE</sequence>
<keyword evidence="5 7" id="KW-0067">ATP-binding</keyword>
<dbReference type="GO" id="GO:2001059">
    <property type="term" value="P:D-tagatose 6-phosphate catabolic process"/>
    <property type="evidence" value="ECO:0007669"/>
    <property type="project" value="UniProtKB-UniPathway"/>
</dbReference>
<keyword evidence="7" id="KW-0423">Lactose metabolism</keyword>
<comment type="pathway">
    <text evidence="7">Carbohydrate metabolism; D-tagatose 6-phosphate degradation; D-glyceraldehyde 3-phosphate and glycerone phosphate from D-tagatose 6-phosphate: step 1/2.</text>
</comment>
<dbReference type="NCBIfam" id="TIGR03168">
    <property type="entry name" value="1-PFK"/>
    <property type="match status" value="1"/>
</dbReference>
<dbReference type="SUPFAM" id="SSF53613">
    <property type="entry name" value="Ribokinase-like"/>
    <property type="match status" value="1"/>
</dbReference>
<keyword evidence="3 7" id="KW-0547">Nucleotide-binding</keyword>
<dbReference type="PROSITE" id="PS00584">
    <property type="entry name" value="PFKB_KINASES_2"/>
    <property type="match status" value="1"/>
</dbReference>
<organism evidence="10 11">
    <name type="scientific">Staphylococcus cohnii subsp. cohnii</name>
    <dbReference type="NCBI Taxonomy" id="74704"/>
    <lineage>
        <taxon>Bacteria</taxon>
        <taxon>Bacillati</taxon>
        <taxon>Bacillota</taxon>
        <taxon>Bacilli</taxon>
        <taxon>Bacillales</taxon>
        <taxon>Staphylococcaceae</taxon>
        <taxon>Staphylococcus</taxon>
        <taxon>Staphylococcus cohnii species complex</taxon>
    </lineage>
</organism>
<evidence type="ECO:0000256" key="4">
    <source>
        <dbReference type="ARBA" id="ARBA00022777"/>
    </source>
</evidence>
<accession>A0A0M2NYB1</accession>
<dbReference type="UniPathway" id="UPA00704">
    <property type="reaction ID" value="UER00715"/>
</dbReference>
<dbReference type="InterPro" id="IPR002173">
    <property type="entry name" value="Carboh/pur_kinase_PfkB_CS"/>
</dbReference>
<evidence type="ECO:0000256" key="2">
    <source>
        <dbReference type="ARBA" id="ARBA00022679"/>
    </source>
</evidence>
<feature type="domain" description="Carbohydrate kinase PfkB" evidence="9">
    <location>
        <begin position="8"/>
        <end position="279"/>
    </location>
</feature>